<dbReference type="PATRIC" id="fig|1326980.8.peg.1649"/>
<gene>
    <name evidence="2" type="ORF">TQ35_005110</name>
    <name evidence="1" type="ORF">TQ35_04945</name>
</gene>
<dbReference type="InterPro" id="IPR003787">
    <property type="entry name" value="Sulphur_relay_DsrE/F-like"/>
</dbReference>
<dbReference type="InterPro" id="IPR027396">
    <property type="entry name" value="DsrEFH-like"/>
</dbReference>
<dbReference type="Pfam" id="PF02635">
    <property type="entry name" value="DsrE"/>
    <property type="match status" value="1"/>
</dbReference>
<dbReference type="PANTHER" id="PTHR34655">
    <property type="entry name" value="CONSERVED WITHIN P. AEROPHILUM"/>
    <property type="match status" value="1"/>
</dbReference>
<evidence type="ECO:0000313" key="2">
    <source>
        <dbReference type="EMBL" id="MCL7343938.1"/>
    </source>
</evidence>
<protein>
    <submittedName>
        <fullName evidence="2">DsrE family protein</fullName>
    </submittedName>
    <submittedName>
        <fullName evidence="1">Sulfur reduction protein DsrE</fullName>
    </submittedName>
</protein>
<dbReference type="SUPFAM" id="SSF75169">
    <property type="entry name" value="DsrEFH-like"/>
    <property type="match status" value="1"/>
</dbReference>
<dbReference type="PANTHER" id="PTHR34655:SF2">
    <property type="entry name" value="PEROXIREDOXIN FAMILY PROTEIN"/>
    <property type="match status" value="1"/>
</dbReference>
<evidence type="ECO:0000313" key="1">
    <source>
        <dbReference type="EMBL" id="KJR78878.1"/>
    </source>
</evidence>
<dbReference type="EMBL" id="JZWS01000040">
    <property type="protein sequence ID" value="KJR78878.1"/>
    <property type="molecule type" value="Genomic_DNA"/>
</dbReference>
<dbReference type="Gene3D" id="3.40.1260.10">
    <property type="entry name" value="DsrEFH-like"/>
    <property type="match status" value="1"/>
</dbReference>
<name>A0A0F2LMQ4_9CREN</name>
<sequence>MSQTTAESQGQEEQKKKILIVVTHGPEDLDRTYAPLFMASIAASMEYETSVFFMIKGPLLLSKKWQEEERKKGGNPFIHFFDMAKDNGVKMYVCVQSLKDMCHMNESDVVDGIELVGGSTLIDLTLDADRTLFF</sequence>
<dbReference type="EMBL" id="JZWS02000003">
    <property type="protein sequence ID" value="MCL7343938.1"/>
    <property type="molecule type" value="Genomic_DNA"/>
</dbReference>
<accession>A0A0F2LMQ4</accession>
<reference evidence="2" key="2">
    <citation type="submission" date="2022-05" db="EMBL/GenBank/DDBJ databases">
        <title>Metagenome Sequencing of an Archaeal-Dominated Microbial Community from a Hot Spring at the Los Azufres Geothermal Field, Mexico.</title>
        <authorList>
            <person name="Marin-Paredes R."/>
            <person name="Martinez-Romero E."/>
            <person name="Servin-Garciduenas L.E."/>
        </authorList>
    </citation>
    <scope>NUCLEOTIDE SEQUENCE</scope>
    <source>
        <strain evidence="2">AZ1-454</strain>
    </source>
</reference>
<comment type="caution">
    <text evidence="1">The sequence shown here is derived from an EMBL/GenBank/DDBJ whole genome shotgun (WGS) entry which is preliminary data.</text>
</comment>
<proteinExistence type="predicted"/>
<organism evidence="1">
    <name type="scientific">Candidatus Aramenus sulfurataquae</name>
    <dbReference type="NCBI Taxonomy" id="1326980"/>
    <lineage>
        <taxon>Archaea</taxon>
        <taxon>Thermoproteota</taxon>
        <taxon>Thermoprotei</taxon>
        <taxon>Sulfolobales</taxon>
        <taxon>Sulfolobaceae</taxon>
        <taxon>Candidatus Aramenus</taxon>
    </lineage>
</organism>
<reference evidence="1" key="1">
    <citation type="submission" date="2015-03" db="EMBL/GenBank/DDBJ databases">
        <title>Metagenome Sequencing of an Archaeal-Dominated Microbial Community from a Hot Spring at the Los Azufres Geothermal Field, Mexico.</title>
        <authorList>
            <person name="Servin-Garciduenas L.E."/>
            <person name="Martinez-Romero E."/>
        </authorList>
    </citation>
    <scope>NUCLEOTIDE SEQUENCE [LARGE SCALE GENOMIC DNA]</scope>
    <source>
        <strain evidence="1">AZ1-454</strain>
    </source>
</reference>
<dbReference type="AlphaFoldDB" id="A0A0F2LMQ4"/>